<dbReference type="CDD" id="cd05195">
    <property type="entry name" value="enoyl_red"/>
    <property type="match status" value="1"/>
</dbReference>
<dbReference type="Proteomes" id="UP000030143">
    <property type="component" value="Unassembled WGS sequence"/>
</dbReference>
<keyword evidence="13" id="KW-1185">Reference proteome</keyword>
<keyword evidence="3 12" id="KW-0808">Transferase</keyword>
<dbReference type="InterPro" id="IPR036291">
    <property type="entry name" value="NAD(P)-bd_dom_sf"/>
</dbReference>
<dbReference type="SUPFAM" id="SSF53901">
    <property type="entry name" value="Thiolase-like"/>
    <property type="match status" value="1"/>
</dbReference>
<dbReference type="SMART" id="SM00829">
    <property type="entry name" value="PKS_ER"/>
    <property type="match status" value="1"/>
</dbReference>
<dbReference type="InterPro" id="IPR011032">
    <property type="entry name" value="GroES-like_sf"/>
</dbReference>
<dbReference type="SUPFAM" id="SSF51735">
    <property type="entry name" value="NAD(P)-binding Rossmann-fold domains"/>
    <property type="match status" value="2"/>
</dbReference>
<evidence type="ECO:0000256" key="6">
    <source>
        <dbReference type="ARBA" id="ARBA00023315"/>
    </source>
</evidence>
<dbReference type="SMART" id="SM00822">
    <property type="entry name" value="PKS_KR"/>
    <property type="match status" value="1"/>
</dbReference>
<evidence type="ECO:0000256" key="7">
    <source>
        <dbReference type="PROSITE-ProRule" id="PRU01363"/>
    </source>
</evidence>
<dbReference type="Pfam" id="PF14765">
    <property type="entry name" value="PS-DH"/>
    <property type="match status" value="1"/>
</dbReference>
<dbReference type="SMART" id="SM00826">
    <property type="entry name" value="PKS_DH"/>
    <property type="match status" value="1"/>
</dbReference>
<dbReference type="Pfam" id="PF00698">
    <property type="entry name" value="Acyl_transf_1"/>
    <property type="match status" value="1"/>
</dbReference>
<dbReference type="CDD" id="cd05274">
    <property type="entry name" value="KR_FAS_SDR_x"/>
    <property type="match status" value="1"/>
</dbReference>
<feature type="active site" description="Proton donor; for dehydratase activity" evidence="7">
    <location>
        <position position="1141"/>
    </location>
</feature>
<dbReference type="SUPFAM" id="SSF52151">
    <property type="entry name" value="FabD/lysophospholipase-like"/>
    <property type="match status" value="1"/>
</dbReference>
<dbReference type="Pfam" id="PF00550">
    <property type="entry name" value="PP-binding"/>
    <property type="match status" value="1"/>
</dbReference>
<keyword evidence="5" id="KW-0511">Multifunctional enzyme</keyword>
<gene>
    <name evidence="12" type="ORF">PEX2_071930</name>
</gene>
<dbReference type="GO" id="GO:0030639">
    <property type="term" value="P:polyketide biosynthetic process"/>
    <property type="evidence" value="ECO:0007669"/>
    <property type="project" value="UniProtKB-ARBA"/>
</dbReference>
<dbReference type="InterPro" id="IPR018201">
    <property type="entry name" value="Ketoacyl_synth_AS"/>
</dbReference>
<dbReference type="Pfam" id="PF21089">
    <property type="entry name" value="PKS_DH_N"/>
    <property type="match status" value="1"/>
</dbReference>
<dbReference type="InterPro" id="IPR049900">
    <property type="entry name" value="PKS_mFAS_DH"/>
</dbReference>
<accession>A0A0A2JR65</accession>
<name>A0A0A2JR65_PENEN</name>
<dbReference type="PANTHER" id="PTHR43775">
    <property type="entry name" value="FATTY ACID SYNTHASE"/>
    <property type="match status" value="1"/>
</dbReference>
<evidence type="ECO:0000313" key="12">
    <source>
        <dbReference type="EMBL" id="KGO54710.1"/>
    </source>
</evidence>
<feature type="domain" description="Ketosynthase family 3 (KS3)" evidence="10">
    <location>
        <begin position="59"/>
        <end position="476"/>
    </location>
</feature>
<dbReference type="Gene3D" id="3.40.50.720">
    <property type="entry name" value="NAD(P)-binding Rossmann-like Domain"/>
    <property type="match status" value="2"/>
</dbReference>
<dbReference type="InterPro" id="IPR013968">
    <property type="entry name" value="PKS_KR"/>
</dbReference>
<dbReference type="SUPFAM" id="SSF47336">
    <property type="entry name" value="ACP-like"/>
    <property type="match status" value="1"/>
</dbReference>
<dbReference type="InterPro" id="IPR049551">
    <property type="entry name" value="PKS_DH_C"/>
</dbReference>
<dbReference type="PANTHER" id="PTHR43775:SF37">
    <property type="entry name" value="SI:DKEY-61P9.11"/>
    <property type="match status" value="1"/>
</dbReference>
<dbReference type="InterPro" id="IPR013217">
    <property type="entry name" value="Methyltransf_12"/>
</dbReference>
<dbReference type="Pfam" id="PF02801">
    <property type="entry name" value="Ketoacyl-synt_C"/>
    <property type="match status" value="1"/>
</dbReference>
<dbReference type="PROSITE" id="PS50075">
    <property type="entry name" value="CARRIER"/>
    <property type="match status" value="1"/>
</dbReference>
<dbReference type="Gene3D" id="3.10.129.110">
    <property type="entry name" value="Polyketide synthase dehydratase"/>
    <property type="match status" value="1"/>
</dbReference>
<dbReference type="InterPro" id="IPR001227">
    <property type="entry name" value="Ac_transferase_dom_sf"/>
</dbReference>
<keyword evidence="6" id="KW-0012">Acyltransferase</keyword>
<dbReference type="Gene3D" id="3.40.366.10">
    <property type="entry name" value="Malonyl-Coenzyme A Acyl Carrier Protein, domain 2"/>
    <property type="match status" value="1"/>
</dbReference>
<dbReference type="InterPro" id="IPR036736">
    <property type="entry name" value="ACP-like_sf"/>
</dbReference>
<dbReference type="InterPro" id="IPR057326">
    <property type="entry name" value="KR_dom"/>
</dbReference>
<dbReference type="SUPFAM" id="SSF50129">
    <property type="entry name" value="GroES-like"/>
    <property type="match status" value="1"/>
</dbReference>
<evidence type="ECO:0000313" key="13">
    <source>
        <dbReference type="Proteomes" id="UP000030143"/>
    </source>
</evidence>
<dbReference type="EMBL" id="JQFZ01000216">
    <property type="protein sequence ID" value="KGO54710.1"/>
    <property type="molecule type" value="Genomic_DNA"/>
</dbReference>
<dbReference type="HOGENOM" id="CLU_000022_31_1_1"/>
<dbReference type="SUPFAM" id="SSF53335">
    <property type="entry name" value="S-adenosyl-L-methionine-dependent methyltransferases"/>
    <property type="match status" value="1"/>
</dbReference>
<feature type="domain" description="Carrier" evidence="9">
    <location>
        <begin position="2422"/>
        <end position="2498"/>
    </location>
</feature>
<dbReference type="Pfam" id="PF16197">
    <property type="entry name" value="KAsynt_C_assoc"/>
    <property type="match status" value="1"/>
</dbReference>
<dbReference type="Pfam" id="PF08242">
    <property type="entry name" value="Methyltransf_12"/>
    <property type="match status" value="1"/>
</dbReference>
<dbReference type="PROSITE" id="PS52004">
    <property type="entry name" value="KS3_2"/>
    <property type="match status" value="1"/>
</dbReference>
<dbReference type="InterPro" id="IPR014043">
    <property type="entry name" value="Acyl_transferase_dom"/>
</dbReference>
<dbReference type="PROSITE" id="PS00606">
    <property type="entry name" value="KS3_1"/>
    <property type="match status" value="1"/>
</dbReference>
<dbReference type="CDD" id="cd00833">
    <property type="entry name" value="PKS"/>
    <property type="match status" value="1"/>
</dbReference>
<dbReference type="GO" id="GO:0006633">
    <property type="term" value="P:fatty acid biosynthetic process"/>
    <property type="evidence" value="ECO:0007669"/>
    <property type="project" value="InterPro"/>
</dbReference>
<dbReference type="GO" id="GO:1901336">
    <property type="term" value="P:lactone biosynthetic process"/>
    <property type="evidence" value="ECO:0007669"/>
    <property type="project" value="UniProtKB-ARBA"/>
</dbReference>
<dbReference type="InterPro" id="IPR016039">
    <property type="entry name" value="Thiolase-like"/>
</dbReference>
<keyword evidence="12" id="KW-0378">Hydrolase</keyword>
<dbReference type="GO" id="GO:0004312">
    <property type="term" value="F:fatty acid synthase activity"/>
    <property type="evidence" value="ECO:0007669"/>
    <property type="project" value="TreeGrafter"/>
</dbReference>
<evidence type="ECO:0000259" key="9">
    <source>
        <dbReference type="PROSITE" id="PS50075"/>
    </source>
</evidence>
<evidence type="ECO:0000259" key="11">
    <source>
        <dbReference type="PROSITE" id="PS52019"/>
    </source>
</evidence>
<evidence type="ECO:0000256" key="3">
    <source>
        <dbReference type="ARBA" id="ARBA00022679"/>
    </source>
</evidence>
<dbReference type="InterPro" id="IPR029063">
    <property type="entry name" value="SAM-dependent_MTases_sf"/>
</dbReference>
<dbReference type="Gene3D" id="3.40.47.10">
    <property type="match status" value="1"/>
</dbReference>
<evidence type="ECO:0000256" key="5">
    <source>
        <dbReference type="ARBA" id="ARBA00023268"/>
    </source>
</evidence>
<keyword evidence="4" id="KW-0521">NADP</keyword>
<evidence type="ECO:0000256" key="4">
    <source>
        <dbReference type="ARBA" id="ARBA00022857"/>
    </source>
</evidence>
<dbReference type="InterPro" id="IPR042104">
    <property type="entry name" value="PKS_dehydratase_sf"/>
</dbReference>
<dbReference type="InterPro" id="IPR016036">
    <property type="entry name" value="Malonyl_transacylase_ACP-bd"/>
</dbReference>
<feature type="region of interest" description="C-terminal hotdog fold" evidence="7">
    <location>
        <begin position="1081"/>
        <end position="1220"/>
    </location>
</feature>
<dbReference type="Gene3D" id="3.40.50.150">
    <property type="entry name" value="Vaccinia Virus protein VP39"/>
    <property type="match status" value="1"/>
</dbReference>
<dbReference type="GO" id="GO:0004315">
    <property type="term" value="F:3-oxoacyl-[acyl-carrier-protein] synthase activity"/>
    <property type="evidence" value="ECO:0007669"/>
    <property type="project" value="InterPro"/>
</dbReference>
<dbReference type="PROSITE" id="PS52019">
    <property type="entry name" value="PKS_MFAS_DH"/>
    <property type="match status" value="1"/>
</dbReference>
<dbReference type="InterPro" id="IPR009081">
    <property type="entry name" value="PP-bd_ACP"/>
</dbReference>
<dbReference type="VEuPathDB" id="FungiDB:PEXP_097790"/>
<dbReference type="FunFam" id="3.40.50.720:FF:000209">
    <property type="entry name" value="Polyketide synthase Pks12"/>
    <property type="match status" value="1"/>
</dbReference>
<dbReference type="SMART" id="SM00823">
    <property type="entry name" value="PKS_PP"/>
    <property type="match status" value="1"/>
</dbReference>
<keyword evidence="1" id="KW-0596">Phosphopantetheine</keyword>
<dbReference type="InterPro" id="IPR014031">
    <property type="entry name" value="Ketoacyl_synth_C"/>
</dbReference>
<dbReference type="STRING" id="27334.A0A0A2JR65"/>
<sequence length="2507" mass="274857">MAPSIVEDVGKAPAVGENGYPSKLEKTSVSMGHEAKHQIPDGAVTTAINGIDPKSGFEPKPIAICGMAMRLPGGVHDSGAFWDVLVNGKDTRGPIPQDRYNAQGFTDRTGHKGAIKTQFGYFIEDDLTALDTSFFTFTKTELERTDPQQRQLLEVAREVLENAGEANFRGESIGCYVGTFGEDWLQMSAKENQHAGGYIMTGHGDLMLANRISFEYDLKGPSMVVKTGCSASLVGLHEACRAIQYGDCKSAIVAGCNLIIGPTTTAAMTQEGILAADGSCKTFDAKADGFARGEAVTAVYIKDLDDAIRDGNPIRAIIRNTGTNSDGKSEGLMTPNSKSHEALMRKVYTDAHLDPSLTGFVECHGTGTATGDPLETTAVGEVFGASGVYIGSVKPNVGHSEGASGVTSLIKAVLALEHGVIPPNIKFNTPNPKIPFVEKNLKVPIKPTAWPEDRERRISINSFGIGGSNAHVILESAQRVQSRNQARNEGDDCQVVIVSANTQESARQYTELIHDYMKTNPKAINDLAYTLAFHRERLPFRAYLIADKTAGIEVSPSVKAPAHTPNIVMVFSGQGAQWPQMGHELILSDKLFREDIEEMDRLLQSSQFPPSWSLKEELLKPVETSQLGRAELAQPLTTAIQIAMVNRLRRTGIEPQSVVGHSSGEIAAAYASGALSLIEALLCSYYRGYVTKDQSKEGGMAAVGLGSEQAAAYLIDGVVIACDNSPNSVTLSGDVAPLQTVLEIIKRDNPDILTRQLKVDMAYHSHHMNNMGDKYRKFLETEIQQQNLVRENPRVKFWSSVTGQVINDGHELGPKYFQSNLTCQVRFNATVQHILEHQPNNLFLEIGPNSTLAGPLRQICSTQGLLCNYVPTMLRGKNCQASALAALGQLYQSGISMEERMVFPAGRALTDLPRYAWKHTGPYWYEARVSKEWRLRGTGHHGMLGLRVPETTELEPVWRNQLSLDDEPWIADHKIVNDVVFPFAGYISMAGEAVRQLTGIEGGYRIKHAIAQSALVLSDSAPVEIVTTLRPLKISDSVNSEWFEFTISSFSGSTWIQNCQGQAKAINDVIPNSKAPEGELARQIPRSRWYRAMADIGIVYGPHFQGLSQITSSTTQNLAAAMITSPIYKKDQFPFHPASIDACLQLLLVAMAKGIGRNFGQLRVPTTIEDLTVSQSSGEMQAVAWSNGHNDVAVDCMVDGKPALQLRGLQLTSMDNSAKTTSLEPHAAARLEWNQDFDLADHSKLFNPPQSIKEETWMQEEMTLLCMLETAIRVRHLKACQPHFEQFRDWLEMENKRAADGTYPLLGIEARKFVVMSSPARAKLINELEEKLLGISTKGSMVIGIKRIYDNCERIFTGEGDTLNILMQDDVLTYIYNSMSFGKGEFFRLLCHSRPTLRVLEVGAGTGGTTETILRELIRPDAIPCYSLYSFTDISAGFFPQAKERFGYAPNMDYRVFDISKSPIEQGFEAGTYDIILAPNVVHATPSLNETLGNLQTLLRLGGLLVLTELCAVVRTPNFVFGNFSGWWLGKADGRPYEPYVPVERWDDELKAAGFSGVDTSICDAEAPYHYCAAIVSSKPLTDAVEPTTPRPVTILCDMPENGISKRFIDDLILAGVPTTVCSLYETPPADQEVISLLDLEGSFFEDLSSERLAAFQNALNRDTANPTILWVLRPTQMKCQDPRSGQAIGVARSIRAESTVPFYTLEISQDERDFSKLVLGVWKKIINSEDNELLSPDKEYVVDEGIVKVSRYRPFLVGKEISQSEVEEGVSSIKSLNIVTTGQLDTLQWAQEPLEPEVQSGDVLIDTRAIGLNFKDILYAMGILRSGKDEVPLGLEVAGVVRKIGADVTDMLIGDRVLAMPPFACAKTAVAVPSNLVQKIPDSLSFEDAATMPICYATVIESLINIGQLEKGQSVLIHSATGGVGHAAIQICRMLGAEIYVTVGSDAKVEYLMSNFDVPRDHIFHSHDASFATKLMQVTKTRGVDIVLNSLSGELLHASWDCVAEFGKMIELGKKDGTEFGKLQMNNFLLNRSYCCVDMTHLAQLRPQRVKMILTKMVELYSTGHIQPLHPLTSFEAGKAQDAFRHVQNRDHIGKAVINVPSDFSVVSSLPKATKLQLNPASSYLLTGGLGGLGKVISTWLVERGARSLVFLSRGAGSPENWNFLRELESTGCTVTIVPGKAESPDDINAAISKAPNPIRGVIHLAMVLKDSPIANMAHSDWLAANAPKVTGAWNIHEAFKEGNALDFFVLASSVITVVEQPGQGNYSAANTYLEAFCQWRRSLSLPASVLNICPIDGVGFVAENQLARKNMKAQGLYFLGESELLDFMELSILTSRPIAVTRPEDLKTGWKNPGQIVMGLKSAEDLNDTNTRTNWRRDRRMGFYHNSVEKVESGRGSSNELKQFLANVSNDPDILERHGSVVYLATEIGRKIYSFMLKSEEDLEIAVSLKQIGLDSLMAIGLHRWLKLTLGLQISILEIMSTGSIEALGSLAAKHLRALYIGECK</sequence>
<dbReference type="SMART" id="SM00827">
    <property type="entry name" value="PKS_AT"/>
    <property type="match status" value="1"/>
</dbReference>
<reference evidence="12 13" key="1">
    <citation type="journal article" date="2015" name="Mol. Plant Microbe Interact.">
        <title>Genome, transcriptome, and functional analyses of Penicillium expansum provide new insights into secondary metabolism and pathogenicity.</title>
        <authorList>
            <person name="Ballester A.R."/>
            <person name="Marcet-Houben M."/>
            <person name="Levin E."/>
            <person name="Sela N."/>
            <person name="Selma-Lazaro C."/>
            <person name="Carmona L."/>
            <person name="Wisniewski M."/>
            <person name="Droby S."/>
            <person name="Gonzalez-Candelas L."/>
            <person name="Gabaldon T."/>
        </authorList>
    </citation>
    <scope>NUCLEOTIDE SEQUENCE [LARGE SCALE GENOMIC DNA]</scope>
    <source>
        <strain evidence="12 13">MD-8</strain>
    </source>
</reference>
<dbReference type="Pfam" id="PF08659">
    <property type="entry name" value="KR"/>
    <property type="match status" value="1"/>
</dbReference>
<dbReference type="Pfam" id="PF08240">
    <property type="entry name" value="ADH_N"/>
    <property type="match status" value="1"/>
</dbReference>
<dbReference type="GO" id="GO:0016787">
    <property type="term" value="F:hydrolase activity"/>
    <property type="evidence" value="ECO:0007669"/>
    <property type="project" value="UniProtKB-KW"/>
</dbReference>
<dbReference type="InterPro" id="IPR049552">
    <property type="entry name" value="PKS_DH_N"/>
</dbReference>
<dbReference type="InterPro" id="IPR050091">
    <property type="entry name" value="PKS_NRPS_Biosynth_Enz"/>
</dbReference>
<dbReference type="SMART" id="SM00825">
    <property type="entry name" value="PKS_KS"/>
    <property type="match status" value="1"/>
</dbReference>
<dbReference type="GO" id="GO:0016491">
    <property type="term" value="F:oxidoreductase activity"/>
    <property type="evidence" value="ECO:0007669"/>
    <property type="project" value="InterPro"/>
</dbReference>
<proteinExistence type="predicted"/>
<dbReference type="Pfam" id="PF00109">
    <property type="entry name" value="ketoacyl-synt"/>
    <property type="match status" value="1"/>
</dbReference>
<feature type="region of interest" description="N-terminal hotdog fold" evidence="7">
    <location>
        <begin position="941"/>
        <end position="1070"/>
    </location>
</feature>
<feature type="region of interest" description="Disordered" evidence="8">
    <location>
        <begin position="1"/>
        <end position="21"/>
    </location>
</feature>
<evidence type="ECO:0000256" key="8">
    <source>
        <dbReference type="SAM" id="MobiDB-lite"/>
    </source>
</evidence>
<comment type="caution">
    <text evidence="12">The sequence shown here is derived from an EMBL/GenBank/DDBJ whole genome shotgun (WGS) entry which is preliminary data.</text>
</comment>
<dbReference type="InterPro" id="IPR032821">
    <property type="entry name" value="PKS_assoc"/>
</dbReference>
<dbReference type="RefSeq" id="XP_016597047.1">
    <property type="nucleotide sequence ID" value="XM_016744463.1"/>
</dbReference>
<feature type="domain" description="PKS/mFAS DH" evidence="11">
    <location>
        <begin position="941"/>
        <end position="1220"/>
    </location>
</feature>
<dbReference type="GO" id="GO:0031177">
    <property type="term" value="F:phosphopantetheine binding"/>
    <property type="evidence" value="ECO:0007669"/>
    <property type="project" value="InterPro"/>
</dbReference>
<dbReference type="InterPro" id="IPR020807">
    <property type="entry name" value="PKS_DH"/>
</dbReference>
<dbReference type="InterPro" id="IPR020843">
    <property type="entry name" value="ER"/>
</dbReference>
<dbReference type="InterPro" id="IPR014030">
    <property type="entry name" value="Ketoacyl_synth_N"/>
</dbReference>
<evidence type="ECO:0000256" key="2">
    <source>
        <dbReference type="ARBA" id="ARBA00022553"/>
    </source>
</evidence>
<dbReference type="InterPro" id="IPR016035">
    <property type="entry name" value="Acyl_Trfase/lysoPLipase"/>
</dbReference>
<dbReference type="GO" id="GO:0016874">
    <property type="term" value="F:ligase activity"/>
    <property type="evidence" value="ECO:0007669"/>
    <property type="project" value="UniProtKB-KW"/>
</dbReference>
<dbReference type="SUPFAM" id="SSF55048">
    <property type="entry name" value="Probable ACP-binding domain of malonyl-CoA ACP transacylase"/>
    <property type="match status" value="1"/>
</dbReference>
<dbReference type="InterPro" id="IPR020841">
    <property type="entry name" value="PKS_Beta-ketoAc_synthase_dom"/>
</dbReference>
<dbReference type="Gene3D" id="3.90.180.10">
    <property type="entry name" value="Medium-chain alcohol dehydrogenases, catalytic domain"/>
    <property type="match status" value="1"/>
</dbReference>
<evidence type="ECO:0000259" key="10">
    <source>
        <dbReference type="PROSITE" id="PS52004"/>
    </source>
</evidence>
<dbReference type="InterPro" id="IPR020806">
    <property type="entry name" value="PKS_PP-bd"/>
</dbReference>
<evidence type="ECO:0000256" key="1">
    <source>
        <dbReference type="ARBA" id="ARBA00022450"/>
    </source>
</evidence>
<feature type="active site" description="Proton acceptor; for dehydratase activity" evidence="7">
    <location>
        <position position="973"/>
    </location>
</feature>
<dbReference type="GeneID" id="27679883"/>
<organism evidence="12 13">
    <name type="scientific">Penicillium expansum</name>
    <name type="common">Blue mold rot fungus</name>
    <dbReference type="NCBI Taxonomy" id="27334"/>
    <lineage>
        <taxon>Eukaryota</taxon>
        <taxon>Fungi</taxon>
        <taxon>Dikarya</taxon>
        <taxon>Ascomycota</taxon>
        <taxon>Pezizomycotina</taxon>
        <taxon>Eurotiomycetes</taxon>
        <taxon>Eurotiomycetidae</taxon>
        <taxon>Eurotiales</taxon>
        <taxon>Aspergillaceae</taxon>
        <taxon>Penicillium</taxon>
    </lineage>
</organism>
<keyword evidence="2" id="KW-0597">Phosphoprotein</keyword>
<dbReference type="InterPro" id="IPR013154">
    <property type="entry name" value="ADH-like_N"/>
</dbReference>
<dbReference type="Pfam" id="PF13602">
    <property type="entry name" value="ADH_zinc_N_2"/>
    <property type="match status" value="1"/>
</dbReference>
<protein>
    <submittedName>
        <fullName evidence="12">Acyl transferase/acyl hydrolase/lysophospholipase</fullName>
    </submittedName>
</protein>